<organism evidence="1 2">
    <name type="scientific">Terrabacter lapilli</name>
    <dbReference type="NCBI Taxonomy" id="436231"/>
    <lineage>
        <taxon>Bacteria</taxon>
        <taxon>Bacillati</taxon>
        <taxon>Actinomycetota</taxon>
        <taxon>Actinomycetes</taxon>
        <taxon>Micrococcales</taxon>
        <taxon>Intrasporangiaceae</taxon>
        <taxon>Terrabacter</taxon>
    </lineage>
</organism>
<evidence type="ECO:0000313" key="1">
    <source>
        <dbReference type="EMBL" id="GAA1984399.1"/>
    </source>
</evidence>
<name>A0ABN2SCM2_9MICO</name>
<sequence length="105" mass="11195">MRREALTSANAGRGLLHVPREGTWRHGFRRLFCKPLTCGNVRAEWLRGEYVGKSGPGRGVSYGPPARDLRRCGGGGYAIATDFCAVAIRGPCLAGTAAALLPPQD</sequence>
<dbReference type="Proteomes" id="UP001500013">
    <property type="component" value="Unassembled WGS sequence"/>
</dbReference>
<protein>
    <submittedName>
        <fullName evidence="1">Uncharacterized protein</fullName>
    </submittedName>
</protein>
<proteinExistence type="predicted"/>
<dbReference type="EMBL" id="BAAAPU010000007">
    <property type="protein sequence ID" value="GAA1984399.1"/>
    <property type="molecule type" value="Genomic_DNA"/>
</dbReference>
<comment type="caution">
    <text evidence="1">The sequence shown here is derived from an EMBL/GenBank/DDBJ whole genome shotgun (WGS) entry which is preliminary data.</text>
</comment>
<evidence type="ECO:0000313" key="2">
    <source>
        <dbReference type="Proteomes" id="UP001500013"/>
    </source>
</evidence>
<reference evidence="1 2" key="1">
    <citation type="journal article" date="2019" name="Int. J. Syst. Evol. Microbiol.">
        <title>The Global Catalogue of Microorganisms (GCM) 10K type strain sequencing project: providing services to taxonomists for standard genome sequencing and annotation.</title>
        <authorList>
            <consortium name="The Broad Institute Genomics Platform"/>
            <consortium name="The Broad Institute Genome Sequencing Center for Infectious Disease"/>
            <person name="Wu L."/>
            <person name="Ma J."/>
        </authorList>
    </citation>
    <scope>NUCLEOTIDE SEQUENCE [LARGE SCALE GENOMIC DNA]</scope>
    <source>
        <strain evidence="1 2">JCM 15628</strain>
    </source>
</reference>
<gene>
    <name evidence="1" type="ORF">GCM10009817_27320</name>
</gene>
<keyword evidence="2" id="KW-1185">Reference proteome</keyword>
<accession>A0ABN2SCM2</accession>